<evidence type="ECO:0000313" key="4">
    <source>
        <dbReference type="Proteomes" id="UP000001822"/>
    </source>
</evidence>
<keyword evidence="1" id="KW-0812">Transmembrane</keyword>
<feature type="transmembrane region" description="Helical" evidence="1">
    <location>
        <begin position="63"/>
        <end position="80"/>
    </location>
</feature>
<proteinExistence type="predicted"/>
<dbReference type="Proteomes" id="UP000001822">
    <property type="component" value="Chromosome"/>
</dbReference>
<feature type="domain" description="Fatty acid desaturase" evidence="2">
    <location>
        <begin position="65"/>
        <end position="282"/>
    </location>
</feature>
<reference evidence="3 4" key="1">
    <citation type="journal article" date="2007" name="Appl. Environ. Microbiol.">
        <title>Genome sequence of the cellulolytic gliding bacterium Cytophaga hutchinsonii.</title>
        <authorList>
            <person name="Xie G."/>
            <person name="Bruce D.C."/>
            <person name="Challacombe J.F."/>
            <person name="Chertkov O."/>
            <person name="Detter J.C."/>
            <person name="Gilna P."/>
            <person name="Han C.S."/>
            <person name="Lucas S."/>
            <person name="Misra M."/>
            <person name="Myers G.L."/>
            <person name="Richardson P."/>
            <person name="Tapia R."/>
            <person name="Thayer N."/>
            <person name="Thompson L.S."/>
            <person name="Brettin T.S."/>
            <person name="Henrissat B."/>
            <person name="Wilson D.B."/>
            <person name="McBride M.J."/>
        </authorList>
    </citation>
    <scope>NUCLEOTIDE SEQUENCE [LARGE SCALE GENOMIC DNA]</scope>
    <source>
        <strain evidence="4">ATCC 33406 / DSM 1761 / CIP 103989 / NBRC 15051 / NCIMB 9469 / D465</strain>
    </source>
</reference>
<dbReference type="RefSeq" id="WP_011585439.1">
    <property type="nucleotide sequence ID" value="NC_008255.1"/>
</dbReference>
<feature type="transmembrane region" description="Helical" evidence="1">
    <location>
        <begin position="37"/>
        <end position="57"/>
    </location>
</feature>
<dbReference type="PANTHER" id="PTHR36459">
    <property type="entry name" value="ORF"/>
    <property type="match status" value="1"/>
</dbReference>
<keyword evidence="1" id="KW-0472">Membrane</keyword>
<dbReference type="AlphaFoldDB" id="A0A6N4SSE7"/>
<evidence type="ECO:0000259" key="2">
    <source>
        <dbReference type="Pfam" id="PF00487"/>
    </source>
</evidence>
<dbReference type="OrthoDB" id="634389at2"/>
<name>A0A6N4SSE7_CYTH3</name>
<dbReference type="EMBL" id="CP000383">
    <property type="protein sequence ID" value="ABG59322.1"/>
    <property type="molecule type" value="Genomic_DNA"/>
</dbReference>
<keyword evidence="1" id="KW-1133">Transmembrane helix</keyword>
<dbReference type="InterPro" id="IPR005804">
    <property type="entry name" value="FA_desaturase_dom"/>
</dbReference>
<evidence type="ECO:0000256" key="1">
    <source>
        <dbReference type="SAM" id="Phobius"/>
    </source>
</evidence>
<accession>A0A6N4SSE7</accession>
<sequence>MKVFSIIQDSVYSKKQHYNFIERFYLTLIRDERDLPFVKLTVTILLTLIPLGVFLYVPGLPALVWWPAAVIYFFLNNFYFKAPFGLMLHCTCHSKLYKYKYEKLNLILPWFVGLFFGQTPETYFSHHIGMHHIENNLEEDESSTMGYQRDSFRDFMKYFGSFMYRGLVDLSMYFNRKKREKLLVKTVRGEVLYILMCVGLCVINWQATVVVFILPLLISRFIMMLGNWTQHSFIDAADPGNHYKNSITCINTKYNKKCWNDGYHISHHVKPTMHWTEHPTHFLTNLKQYTTNKSIVFDGIGFLEIFIFLMTKRYDKLEKHFVNIENCYASGDEAISLMKYRTQKIVR</sequence>
<feature type="transmembrane region" description="Helical" evidence="1">
    <location>
        <begin position="194"/>
        <end position="218"/>
    </location>
</feature>
<organism evidence="3 4">
    <name type="scientific">Cytophaga hutchinsonii (strain ATCC 33406 / DSM 1761 / CIP 103989 / NBRC 15051 / NCIMB 9469 / D465)</name>
    <dbReference type="NCBI Taxonomy" id="269798"/>
    <lineage>
        <taxon>Bacteria</taxon>
        <taxon>Pseudomonadati</taxon>
        <taxon>Bacteroidota</taxon>
        <taxon>Cytophagia</taxon>
        <taxon>Cytophagales</taxon>
        <taxon>Cytophagaceae</taxon>
        <taxon>Cytophaga</taxon>
    </lineage>
</organism>
<dbReference type="PANTHER" id="PTHR36459:SF1">
    <property type="entry name" value="FATTY ACID DESATURASE DOMAIN-CONTAINING PROTEIN-RELATED"/>
    <property type="match status" value="1"/>
</dbReference>
<gene>
    <name evidence="3" type="ordered locus">CHU_2059</name>
</gene>
<dbReference type="KEGG" id="chu:CHU_2059"/>
<dbReference type="Pfam" id="PF00487">
    <property type="entry name" value="FA_desaturase"/>
    <property type="match status" value="1"/>
</dbReference>
<dbReference type="GO" id="GO:0006629">
    <property type="term" value="P:lipid metabolic process"/>
    <property type="evidence" value="ECO:0007669"/>
    <property type="project" value="InterPro"/>
</dbReference>
<evidence type="ECO:0000313" key="3">
    <source>
        <dbReference type="EMBL" id="ABG59322.1"/>
    </source>
</evidence>
<keyword evidence="4" id="KW-1185">Reference proteome</keyword>
<protein>
    <recommendedName>
        <fullName evidence="2">Fatty acid desaturase domain-containing protein</fullName>
    </recommendedName>
</protein>